<dbReference type="GeneID" id="80020491"/>
<evidence type="ECO:0000313" key="2">
    <source>
        <dbReference type="Proteomes" id="UP000683422"/>
    </source>
</evidence>
<gene>
    <name evidence="1" type="primary">79</name>
    <name evidence="1" type="ORF">SEA_VANLEE_79</name>
</gene>
<dbReference type="EMBL" id="MZ028627">
    <property type="protein sequence ID" value="QWS68196.1"/>
    <property type="molecule type" value="Genomic_DNA"/>
</dbReference>
<protein>
    <submittedName>
        <fullName evidence="1">Uncharacterized protein</fullName>
    </submittedName>
</protein>
<dbReference type="RefSeq" id="YP_010755820.1">
    <property type="nucleotide sequence ID" value="NC_073474.1"/>
</dbReference>
<proteinExistence type="predicted"/>
<accession>A0A8F2DAC1</accession>
<reference evidence="1" key="1">
    <citation type="submission" date="2021-04" db="EMBL/GenBank/DDBJ databases">
        <authorList>
            <person name="Barnhill K.B."/>
            <person name="Biggs A.M."/>
            <person name="Bland J."/>
            <person name="Choudhary H.M."/>
            <person name="Crogan R.E."/>
            <person name="Finocchiaro A.B."/>
            <person name="Franco V."/>
            <person name="Fuller T.A."/>
            <person name="Hanwacker C.G."/>
            <person name="Howard Z.E."/>
            <person name="Iqbal M."/>
            <person name="Mathew A.M."/>
            <person name="Miller S."/>
            <person name="Padhye S."/>
            <person name="Rainey E."/>
            <person name="Rodriguez A."/>
            <person name="Stewart E."/>
            <person name="Otero L.A."/>
            <person name="Chase M.A."/>
            <person name="Pollenz R.S."/>
            <person name="Garlena R.A."/>
            <person name="Russell D.A."/>
            <person name="Jacobs-Sera D."/>
            <person name="Hatfull G.F."/>
        </authorList>
    </citation>
    <scope>NUCLEOTIDE SEQUENCE</scope>
</reference>
<organism evidence="1 2">
    <name type="scientific">Gordonia phage VanLee</name>
    <dbReference type="NCBI Taxonomy" id="2845816"/>
    <lineage>
        <taxon>Viruses</taxon>
        <taxon>Duplodnaviria</taxon>
        <taxon>Heunggongvirae</taxon>
        <taxon>Uroviricota</taxon>
        <taxon>Caudoviricetes</taxon>
        <taxon>Kruegerviridae</taxon>
        <taxon>Vanleevirus</taxon>
        <taxon>Vanleevirus vanlee</taxon>
    </lineage>
</organism>
<dbReference type="Proteomes" id="UP000683422">
    <property type="component" value="Segment"/>
</dbReference>
<dbReference type="KEGG" id="vg:80020491"/>
<sequence length="196" mass="21114">MSDPIPIPTTVPGDADRDIADLNRAMDRVDYLVHLADAMDLDPETLPTGLAELQELIADKVGEVCSTVEEQSSRIADLTDRAIDPNSPADLRAVAAFVQIDAARHYGKDAATTVDFEMSYTAAELRHSADRVERERAAKAAHDRHIAAVGDRIARELALHDVQRGPFTTPLATVSEWVAKALHADGLLAEPGEAAS</sequence>
<name>A0A8F2DAC1_9CAUD</name>
<evidence type="ECO:0000313" key="1">
    <source>
        <dbReference type="EMBL" id="QWS68196.1"/>
    </source>
</evidence>
<keyword evidence="2" id="KW-1185">Reference proteome</keyword>